<dbReference type="RefSeq" id="WP_126674857.1">
    <property type="nucleotide sequence ID" value="NZ_RYZR01000007.1"/>
</dbReference>
<gene>
    <name evidence="3" type="ORF">EKH79_16195</name>
</gene>
<keyword evidence="2" id="KW-0732">Signal</keyword>
<feature type="signal peptide" evidence="2">
    <location>
        <begin position="1"/>
        <end position="21"/>
    </location>
</feature>
<evidence type="ECO:0000256" key="1">
    <source>
        <dbReference type="SAM" id="MobiDB-lite"/>
    </source>
</evidence>
<dbReference type="AlphaFoldDB" id="A0A3S0RCX7"/>
<feature type="region of interest" description="Disordered" evidence="1">
    <location>
        <begin position="22"/>
        <end position="105"/>
    </location>
</feature>
<evidence type="ECO:0000313" key="3">
    <source>
        <dbReference type="EMBL" id="RUL62412.1"/>
    </source>
</evidence>
<organism evidence="3 4">
    <name type="scientific">Dyella dinghuensis</name>
    <dbReference type="NCBI Taxonomy" id="1920169"/>
    <lineage>
        <taxon>Bacteria</taxon>
        <taxon>Pseudomonadati</taxon>
        <taxon>Pseudomonadota</taxon>
        <taxon>Gammaproteobacteria</taxon>
        <taxon>Lysobacterales</taxon>
        <taxon>Rhodanobacteraceae</taxon>
        <taxon>Dyella</taxon>
    </lineage>
</organism>
<evidence type="ECO:0000313" key="4">
    <source>
        <dbReference type="Proteomes" id="UP000267077"/>
    </source>
</evidence>
<name>A0A3S0RCX7_9GAMM</name>
<comment type="caution">
    <text evidence="3">The sequence shown here is derived from an EMBL/GenBank/DDBJ whole genome shotgun (WGS) entry which is preliminary data.</text>
</comment>
<sequence>MTKFASLAAALAFGLATAAMAAPQSAGTPATDRAPAASSAQQSNSPVKPGDRNCIRDTGSLIKPKPGQCLPVAGRSYSKEDIDRTGARTLGPALRDLDPSVTIQH</sequence>
<protein>
    <submittedName>
        <fullName evidence="3">Uncharacterized protein</fullName>
    </submittedName>
</protein>
<proteinExistence type="predicted"/>
<dbReference type="EMBL" id="RYZR01000007">
    <property type="protein sequence ID" value="RUL62412.1"/>
    <property type="molecule type" value="Genomic_DNA"/>
</dbReference>
<accession>A0A3S0RCX7</accession>
<feature type="compositionally biased region" description="Basic and acidic residues" evidence="1">
    <location>
        <begin position="77"/>
        <end position="86"/>
    </location>
</feature>
<dbReference type="Proteomes" id="UP000267077">
    <property type="component" value="Unassembled WGS sequence"/>
</dbReference>
<feature type="compositionally biased region" description="Low complexity" evidence="1">
    <location>
        <begin position="34"/>
        <end position="46"/>
    </location>
</feature>
<evidence type="ECO:0000256" key="2">
    <source>
        <dbReference type="SAM" id="SignalP"/>
    </source>
</evidence>
<keyword evidence="4" id="KW-1185">Reference proteome</keyword>
<feature type="chain" id="PRO_5018623951" evidence="2">
    <location>
        <begin position="22"/>
        <end position="105"/>
    </location>
</feature>
<reference evidence="3 4" key="1">
    <citation type="submission" date="2018-12" db="EMBL/GenBank/DDBJ databases">
        <title>Dyella dinghuensis sp. nov. DHOA06 and Dyella choica sp. nov. 4M-K27, isolated from forest soil.</title>
        <authorList>
            <person name="Qiu L.-H."/>
            <person name="Gao Z.-H."/>
        </authorList>
    </citation>
    <scope>NUCLEOTIDE SEQUENCE [LARGE SCALE GENOMIC DNA]</scope>
    <source>
        <strain evidence="3 4">DHOA06</strain>
    </source>
</reference>
<dbReference type="OrthoDB" id="5988510at2"/>